<dbReference type="Proteomes" id="UP000600918">
    <property type="component" value="Unassembled WGS sequence"/>
</dbReference>
<keyword evidence="2" id="KW-1185">Reference proteome</keyword>
<proteinExistence type="predicted"/>
<evidence type="ECO:0000313" key="2">
    <source>
        <dbReference type="Proteomes" id="UP000600918"/>
    </source>
</evidence>
<dbReference type="AlphaFoldDB" id="A0A834P9A5"/>
<organism evidence="1 2">
    <name type="scientific">Vespula pensylvanica</name>
    <name type="common">Western yellow jacket</name>
    <name type="synonym">Wasp</name>
    <dbReference type="NCBI Taxonomy" id="30213"/>
    <lineage>
        <taxon>Eukaryota</taxon>
        <taxon>Metazoa</taxon>
        <taxon>Ecdysozoa</taxon>
        <taxon>Arthropoda</taxon>
        <taxon>Hexapoda</taxon>
        <taxon>Insecta</taxon>
        <taxon>Pterygota</taxon>
        <taxon>Neoptera</taxon>
        <taxon>Endopterygota</taxon>
        <taxon>Hymenoptera</taxon>
        <taxon>Apocrita</taxon>
        <taxon>Aculeata</taxon>
        <taxon>Vespoidea</taxon>
        <taxon>Vespidae</taxon>
        <taxon>Vespinae</taxon>
        <taxon>Vespula</taxon>
    </lineage>
</organism>
<protein>
    <submittedName>
        <fullName evidence="1">Uncharacterized protein</fullName>
    </submittedName>
</protein>
<accession>A0A834P9A5</accession>
<sequence length="111" mass="12457">MMVLKVMTVWGWGLTNTILDITARIRSIGSNSSSSICKSRHYQYWHVAKKRECTNTNVALSTSSPFFYEPSLHFTSPHLSLVQFSSAQLSSAQLAHPLPLALPHRFKIPQA</sequence>
<comment type="caution">
    <text evidence="1">The sequence shown here is derived from an EMBL/GenBank/DDBJ whole genome shotgun (WGS) entry which is preliminary data.</text>
</comment>
<dbReference type="EMBL" id="JACSDY010000002">
    <property type="protein sequence ID" value="KAF7434059.1"/>
    <property type="molecule type" value="Genomic_DNA"/>
</dbReference>
<evidence type="ECO:0000313" key="1">
    <source>
        <dbReference type="EMBL" id="KAF7434059.1"/>
    </source>
</evidence>
<gene>
    <name evidence="1" type="ORF">H0235_002250</name>
</gene>
<reference evidence="1" key="1">
    <citation type="journal article" date="2020" name="G3 (Bethesda)">
        <title>High-Quality Assemblies for Three Invasive Social Wasps from the &lt;i&gt;Vespula&lt;/i&gt; Genus.</title>
        <authorList>
            <person name="Harrop T.W.R."/>
            <person name="Guhlin J."/>
            <person name="McLaughlin G.M."/>
            <person name="Permina E."/>
            <person name="Stockwell P."/>
            <person name="Gilligan J."/>
            <person name="Le Lec M.F."/>
            <person name="Gruber M.A.M."/>
            <person name="Quinn O."/>
            <person name="Lovegrove M."/>
            <person name="Duncan E.J."/>
            <person name="Remnant E.J."/>
            <person name="Van Eeckhoven J."/>
            <person name="Graham B."/>
            <person name="Knapp R.A."/>
            <person name="Langford K.W."/>
            <person name="Kronenberg Z."/>
            <person name="Press M.O."/>
            <person name="Eacker S.M."/>
            <person name="Wilson-Rankin E.E."/>
            <person name="Purcell J."/>
            <person name="Lester P.J."/>
            <person name="Dearden P.K."/>
        </authorList>
    </citation>
    <scope>NUCLEOTIDE SEQUENCE</scope>
    <source>
        <strain evidence="1">Volc-1</strain>
    </source>
</reference>
<name>A0A834P9A5_VESPE</name>